<protein>
    <submittedName>
        <fullName evidence="2">LLM class F420-dependent oxidoreductase</fullName>
    </submittedName>
</protein>
<dbReference type="OrthoDB" id="3284378at2"/>
<dbReference type="EMBL" id="VJZA01000079">
    <property type="protein sequence ID" value="TVT17434.1"/>
    <property type="molecule type" value="Genomic_DNA"/>
</dbReference>
<dbReference type="RefSeq" id="WP_144643575.1">
    <property type="nucleotide sequence ID" value="NZ_BNAX01000001.1"/>
</dbReference>
<dbReference type="InterPro" id="IPR011251">
    <property type="entry name" value="Luciferase-like_dom"/>
</dbReference>
<feature type="domain" description="Luciferase-like" evidence="1">
    <location>
        <begin position="16"/>
        <end position="307"/>
    </location>
</feature>
<proteinExistence type="predicted"/>
<dbReference type="PANTHER" id="PTHR43244">
    <property type="match status" value="1"/>
</dbReference>
<evidence type="ECO:0000313" key="3">
    <source>
        <dbReference type="Proteomes" id="UP000318578"/>
    </source>
</evidence>
<keyword evidence="3" id="KW-1185">Reference proteome</keyword>
<sequence length="338" mass="37083">MKVDLTIPIHGQVDCREAVRQAERDGYDGAWTSEIKHDPFVSLALAATATDRIELGTAIALAFARNPMSVAVLGNDLQELSGGRVMLGLGTQVKAHITRRFGMPWSQPARRMREYVLALRAIWDCWAQGTPLEFRGEFYTHTLMTPMFVPGRHSFGPPRVLLAGVGVAMTEIAGEVADGFLCHGFTTERYLREVTLPALLRGREKAGRTAEGFEITGSTMLVVGRTDEELARASDGARRQIAFYGSTPAYRPVLELHGRGELGDRLHTLSRAGEWAEMGRLIDDELLHAVAIVGRPDEVATRLHEAYGDVLTRISLYTPYDIDPSLSTELAVAVRAAG</sequence>
<dbReference type="CDD" id="cd01097">
    <property type="entry name" value="Tetrahydromethanopterin_reductase"/>
    <property type="match status" value="1"/>
</dbReference>
<comment type="caution">
    <text evidence="2">The sequence shown here is derived from an EMBL/GenBank/DDBJ whole genome shotgun (WGS) entry which is preliminary data.</text>
</comment>
<dbReference type="NCBIfam" id="TIGR03617">
    <property type="entry name" value="F420_MSMEG_2256"/>
    <property type="match status" value="1"/>
</dbReference>
<organism evidence="2 3">
    <name type="scientific">Amycolatopsis acidiphila</name>
    <dbReference type="NCBI Taxonomy" id="715473"/>
    <lineage>
        <taxon>Bacteria</taxon>
        <taxon>Bacillati</taxon>
        <taxon>Actinomycetota</taxon>
        <taxon>Actinomycetes</taxon>
        <taxon>Pseudonocardiales</taxon>
        <taxon>Pseudonocardiaceae</taxon>
        <taxon>Amycolatopsis</taxon>
    </lineage>
</organism>
<dbReference type="Pfam" id="PF00296">
    <property type="entry name" value="Bac_luciferase"/>
    <property type="match status" value="1"/>
</dbReference>
<reference evidence="2 3" key="1">
    <citation type="submission" date="2019-07" db="EMBL/GenBank/DDBJ databases">
        <title>New species of Amycolatopsis and Streptomyces.</title>
        <authorList>
            <person name="Duangmal K."/>
            <person name="Teo W.F.A."/>
            <person name="Lipun K."/>
        </authorList>
    </citation>
    <scope>NUCLEOTIDE SEQUENCE [LARGE SCALE GENOMIC DNA]</scope>
    <source>
        <strain evidence="2 3">JCM 30562</strain>
    </source>
</reference>
<dbReference type="InterPro" id="IPR019919">
    <property type="entry name" value="Lucif-like_OxRdtase_MSMEG_2256"/>
</dbReference>
<dbReference type="SUPFAM" id="SSF51679">
    <property type="entry name" value="Bacterial luciferase-like"/>
    <property type="match status" value="1"/>
</dbReference>
<dbReference type="PANTHER" id="PTHR43244:SF2">
    <property type="entry name" value="CONSERVED HYPOTHETICAL ALANINE AND PROLINE-RICH PROTEIN"/>
    <property type="match status" value="1"/>
</dbReference>
<name>A0A557ZZK9_9PSEU</name>
<dbReference type="GO" id="GO:0016705">
    <property type="term" value="F:oxidoreductase activity, acting on paired donors, with incorporation or reduction of molecular oxygen"/>
    <property type="evidence" value="ECO:0007669"/>
    <property type="project" value="InterPro"/>
</dbReference>
<evidence type="ECO:0000313" key="2">
    <source>
        <dbReference type="EMBL" id="TVT17434.1"/>
    </source>
</evidence>
<gene>
    <name evidence="2" type="ORF">FNH06_31485</name>
</gene>
<dbReference type="Gene3D" id="3.20.20.30">
    <property type="entry name" value="Luciferase-like domain"/>
    <property type="match status" value="1"/>
</dbReference>
<dbReference type="Proteomes" id="UP000318578">
    <property type="component" value="Unassembled WGS sequence"/>
</dbReference>
<dbReference type="AlphaFoldDB" id="A0A557ZZK9"/>
<dbReference type="InterPro" id="IPR036661">
    <property type="entry name" value="Luciferase-like_sf"/>
</dbReference>
<evidence type="ECO:0000259" key="1">
    <source>
        <dbReference type="Pfam" id="PF00296"/>
    </source>
</evidence>
<accession>A0A557ZZK9</accession>
<dbReference type="InterPro" id="IPR050564">
    <property type="entry name" value="F420-G6PD/mer"/>
</dbReference>